<dbReference type="RefSeq" id="WP_155193967.1">
    <property type="nucleotide sequence ID" value="NZ_BAAAEA010000002.1"/>
</dbReference>
<evidence type="ECO:0000259" key="2">
    <source>
        <dbReference type="Pfam" id="PF11412"/>
    </source>
</evidence>
<feature type="signal peptide" evidence="1">
    <location>
        <begin position="1"/>
        <end position="20"/>
    </location>
</feature>
<gene>
    <name evidence="3" type="ORF">SAMN06265374_2496</name>
</gene>
<proteinExistence type="predicted"/>
<dbReference type="InterPro" id="IPR028250">
    <property type="entry name" value="DsbDN"/>
</dbReference>
<keyword evidence="1" id="KW-0732">Signal</keyword>
<feature type="domain" description="Thiol:disulfide interchange protein DsbD N-terminal" evidence="2">
    <location>
        <begin position="42"/>
        <end position="148"/>
    </location>
</feature>
<evidence type="ECO:0000313" key="3">
    <source>
        <dbReference type="EMBL" id="SMP24898.1"/>
    </source>
</evidence>
<dbReference type="Pfam" id="PF11412">
    <property type="entry name" value="DsbD_N"/>
    <property type="match status" value="1"/>
</dbReference>
<organism evidence="3 4">
    <name type="scientific">Roseibium denhamense</name>
    <dbReference type="NCBI Taxonomy" id="76305"/>
    <lineage>
        <taxon>Bacteria</taxon>
        <taxon>Pseudomonadati</taxon>
        <taxon>Pseudomonadota</taxon>
        <taxon>Alphaproteobacteria</taxon>
        <taxon>Hyphomicrobiales</taxon>
        <taxon>Stappiaceae</taxon>
        <taxon>Roseibium</taxon>
    </lineage>
</organism>
<sequence>MKIFAFLFFALGLLLAPARAAMTDWTEVQGGAVRLVASGPASDGTYEAGLEFLLDQGWHTYWKHPGEAGIPPQVSFDGSVNLGSAEILYPAPERYDDGFSQSIVYHNGIVLPIRVTPATAGKPVTLSMNVFFGICNEICVPGDADLTLALAPQMRSDSLAATLIGRDLSAVPQAATEGQIDVGPLAGQPQTLLIRVRNSNLDKIDVFAAGPEGSYIGMPKPLRQDGADSLWSMGTKGLAKTGSGSVLNVVMTSQDGAVEHVAEIPGDWLQP</sequence>
<name>A0ABY1P2M2_9HYPH</name>
<keyword evidence="4" id="KW-1185">Reference proteome</keyword>
<comment type="caution">
    <text evidence="3">The sequence shown here is derived from an EMBL/GenBank/DDBJ whole genome shotgun (WGS) entry which is preliminary data.</text>
</comment>
<dbReference type="Proteomes" id="UP001157914">
    <property type="component" value="Unassembled WGS sequence"/>
</dbReference>
<evidence type="ECO:0000313" key="4">
    <source>
        <dbReference type="Proteomes" id="UP001157914"/>
    </source>
</evidence>
<feature type="chain" id="PRO_5046681481" evidence="1">
    <location>
        <begin position="21"/>
        <end position="271"/>
    </location>
</feature>
<dbReference type="EMBL" id="FXTT01000003">
    <property type="protein sequence ID" value="SMP24898.1"/>
    <property type="molecule type" value="Genomic_DNA"/>
</dbReference>
<evidence type="ECO:0000256" key="1">
    <source>
        <dbReference type="SAM" id="SignalP"/>
    </source>
</evidence>
<accession>A0ABY1P2M2</accession>
<protein>
    <submittedName>
        <fullName evidence="3">Thiol-disulfide interchange protein, contains DsbC and DsbD domains</fullName>
    </submittedName>
</protein>
<reference evidence="3 4" key="1">
    <citation type="submission" date="2017-05" db="EMBL/GenBank/DDBJ databases">
        <authorList>
            <person name="Varghese N."/>
            <person name="Submissions S."/>
        </authorList>
    </citation>
    <scope>NUCLEOTIDE SEQUENCE [LARGE SCALE GENOMIC DNA]</scope>
    <source>
        <strain evidence="3 4">DSM 15949</strain>
    </source>
</reference>